<name>A0A853F047_9GAMM</name>
<dbReference type="EMBL" id="JACCHT010000001">
    <property type="protein sequence ID" value="NYT26888.1"/>
    <property type="molecule type" value="Genomic_DNA"/>
</dbReference>
<dbReference type="Proteomes" id="UP000568751">
    <property type="component" value="Unassembled WGS sequence"/>
</dbReference>
<gene>
    <name evidence="1" type="ORF">H0A76_02615</name>
</gene>
<evidence type="ECO:0000313" key="1">
    <source>
        <dbReference type="EMBL" id="NYT26888.1"/>
    </source>
</evidence>
<sequence>MENIIIHKKTISDVRSVQKFKTFLGITEDNYHAKGVGENDLFIVASAKNNDMILQLMKSLKKRKSNRRFI</sequence>
<reference evidence="1 2" key="1">
    <citation type="submission" date="2020-05" db="EMBL/GenBank/DDBJ databases">
        <title>Horizontal transmission and recombination maintain forever young bacterial symbiont genomes.</title>
        <authorList>
            <person name="Russell S.L."/>
            <person name="Pepper-Tunick E."/>
            <person name="Svedberg J."/>
            <person name="Byrne A."/>
            <person name="Ruelas Castillo J."/>
            <person name="Vollmers C."/>
            <person name="Beinart R.A."/>
            <person name="Corbett-Detig R."/>
        </authorList>
    </citation>
    <scope>NUCLEOTIDE SEQUENCE [LARGE SCALE GENOMIC DNA]</scope>
    <source>
        <strain evidence="1">455</strain>
    </source>
</reference>
<proteinExistence type="predicted"/>
<protein>
    <submittedName>
        <fullName evidence="1">Uncharacterized protein</fullName>
    </submittedName>
</protein>
<organism evidence="1 2">
    <name type="scientific">Candidatus Thiodubiliella endoseptemdiera</name>
    <dbReference type="NCBI Taxonomy" id="2738886"/>
    <lineage>
        <taxon>Bacteria</taxon>
        <taxon>Pseudomonadati</taxon>
        <taxon>Pseudomonadota</taxon>
        <taxon>Gammaproteobacteria</taxon>
        <taxon>Candidatus Pseudothioglobaceae</taxon>
        <taxon>Candidatus Thiodubiliella</taxon>
    </lineage>
</organism>
<accession>A0A853F047</accession>
<comment type="caution">
    <text evidence="1">The sequence shown here is derived from an EMBL/GenBank/DDBJ whole genome shotgun (WGS) entry which is preliminary data.</text>
</comment>
<dbReference type="AlphaFoldDB" id="A0A853F047"/>
<evidence type="ECO:0000313" key="2">
    <source>
        <dbReference type="Proteomes" id="UP000568751"/>
    </source>
</evidence>